<protein>
    <submittedName>
        <fullName evidence="5">Transporter substrate-binding domain-containing protein</fullName>
    </submittedName>
</protein>
<evidence type="ECO:0000313" key="6">
    <source>
        <dbReference type="Proteomes" id="UP000546126"/>
    </source>
</evidence>
<organism evidence="5 6">
    <name type="scientific">Nonomuraea rhodomycinica</name>
    <dbReference type="NCBI Taxonomy" id="1712872"/>
    <lineage>
        <taxon>Bacteria</taxon>
        <taxon>Bacillati</taxon>
        <taxon>Actinomycetota</taxon>
        <taxon>Actinomycetes</taxon>
        <taxon>Streptosporangiales</taxon>
        <taxon>Streptosporangiaceae</taxon>
        <taxon>Nonomuraea</taxon>
    </lineage>
</organism>
<evidence type="ECO:0000256" key="3">
    <source>
        <dbReference type="SAM" id="SignalP"/>
    </source>
</evidence>
<dbReference type="Pfam" id="PF00497">
    <property type="entry name" value="SBP_bac_3"/>
    <property type="match status" value="1"/>
</dbReference>
<accession>A0A7Y6MAZ9</accession>
<gene>
    <name evidence="5" type="ORF">HT134_08805</name>
</gene>
<dbReference type="EMBL" id="JABWGO010000001">
    <property type="protein sequence ID" value="NUW40231.1"/>
    <property type="molecule type" value="Genomic_DNA"/>
</dbReference>
<dbReference type="PANTHER" id="PTHR35936:SF17">
    <property type="entry name" value="ARGININE-BINDING EXTRACELLULAR PROTEIN ARTP"/>
    <property type="match status" value="1"/>
</dbReference>
<feature type="chain" id="PRO_5038656669" evidence="3">
    <location>
        <begin position="21"/>
        <end position="307"/>
    </location>
</feature>
<comment type="caution">
    <text evidence="5">The sequence shown here is derived from an EMBL/GenBank/DDBJ whole genome shotgun (WGS) entry which is preliminary data.</text>
</comment>
<evidence type="ECO:0000259" key="4">
    <source>
        <dbReference type="SMART" id="SM00062"/>
    </source>
</evidence>
<dbReference type="InterPro" id="IPR001638">
    <property type="entry name" value="Solute-binding_3/MltF_N"/>
</dbReference>
<dbReference type="Gene3D" id="3.40.190.10">
    <property type="entry name" value="Periplasmic binding protein-like II"/>
    <property type="match status" value="2"/>
</dbReference>
<feature type="region of interest" description="Disordered" evidence="2">
    <location>
        <begin position="34"/>
        <end position="54"/>
    </location>
</feature>
<dbReference type="RefSeq" id="WP_175599643.1">
    <property type="nucleotide sequence ID" value="NZ_JABWGO010000001.1"/>
</dbReference>
<keyword evidence="6" id="KW-1185">Reference proteome</keyword>
<name>A0A7Y6MAZ9_9ACTN</name>
<dbReference type="Proteomes" id="UP000546126">
    <property type="component" value="Unassembled WGS sequence"/>
</dbReference>
<dbReference type="SUPFAM" id="SSF53850">
    <property type="entry name" value="Periplasmic binding protein-like II"/>
    <property type="match status" value="1"/>
</dbReference>
<keyword evidence="1 3" id="KW-0732">Signal</keyword>
<evidence type="ECO:0000313" key="5">
    <source>
        <dbReference type="EMBL" id="NUW40231.1"/>
    </source>
</evidence>
<sequence>MTGISGGRKGAALIALPVCAALLLSACGGGSGDAARSAGSPAQGTAQAQQPAGDPAVAKLVPPGLRSAKVAVFGDWAPEEYVDGGQIKGWSVELAKAMAAKMGVTFTYTATGFDMIIPGLDNGRYDVAVASLGVTPERLESLDFVPLQKEGTAFGWKKGAGLNIARIEDVCGKSVAVLTGAWEYKYLTEHNPRTCGSAPMKIEQFKDQPSAELAVTSGRVQLVAAGSGKLKYSAKQTGQLETSALLVNAVYNGLGVKKDSPLGPALKAALQAVIDDGTYARIRSDWGVTSEGDLKTAVLITEANPEG</sequence>
<evidence type="ECO:0000256" key="2">
    <source>
        <dbReference type="SAM" id="MobiDB-lite"/>
    </source>
</evidence>
<feature type="signal peptide" evidence="3">
    <location>
        <begin position="1"/>
        <end position="20"/>
    </location>
</feature>
<reference evidence="5 6" key="1">
    <citation type="submission" date="2020-06" db="EMBL/GenBank/DDBJ databases">
        <authorList>
            <person name="Chanama M."/>
        </authorList>
    </citation>
    <scope>NUCLEOTIDE SEQUENCE [LARGE SCALE GENOMIC DNA]</scope>
    <source>
        <strain evidence="5 6">TBRC6557</strain>
    </source>
</reference>
<dbReference type="AlphaFoldDB" id="A0A7Y6MAZ9"/>
<dbReference type="PANTHER" id="PTHR35936">
    <property type="entry name" value="MEMBRANE-BOUND LYTIC MUREIN TRANSGLYCOSYLASE F"/>
    <property type="match status" value="1"/>
</dbReference>
<dbReference type="SMART" id="SM00062">
    <property type="entry name" value="PBPb"/>
    <property type="match status" value="1"/>
</dbReference>
<evidence type="ECO:0000256" key="1">
    <source>
        <dbReference type="ARBA" id="ARBA00022729"/>
    </source>
</evidence>
<proteinExistence type="predicted"/>
<feature type="domain" description="Solute-binding protein family 3/N-terminal" evidence="4">
    <location>
        <begin position="67"/>
        <end position="290"/>
    </location>
</feature>